<dbReference type="RefSeq" id="WP_245796142.1">
    <property type="nucleotide sequence ID" value="NZ_FONG01000010.1"/>
</dbReference>
<evidence type="ECO:0000256" key="1">
    <source>
        <dbReference type="SAM" id="SignalP"/>
    </source>
</evidence>
<evidence type="ECO:0000313" key="3">
    <source>
        <dbReference type="Proteomes" id="UP000199323"/>
    </source>
</evidence>
<gene>
    <name evidence="2" type="ORF">SAMN05216251_110180</name>
</gene>
<dbReference type="EMBL" id="FONG01000010">
    <property type="protein sequence ID" value="SFF26277.1"/>
    <property type="molecule type" value="Genomic_DNA"/>
</dbReference>
<feature type="signal peptide" evidence="1">
    <location>
        <begin position="1"/>
        <end position="35"/>
    </location>
</feature>
<organism evidence="2 3">
    <name type="scientific">Actinacidiphila alni</name>
    <dbReference type="NCBI Taxonomy" id="380248"/>
    <lineage>
        <taxon>Bacteria</taxon>
        <taxon>Bacillati</taxon>
        <taxon>Actinomycetota</taxon>
        <taxon>Actinomycetes</taxon>
        <taxon>Kitasatosporales</taxon>
        <taxon>Streptomycetaceae</taxon>
        <taxon>Actinacidiphila</taxon>
    </lineage>
</organism>
<evidence type="ECO:0008006" key="4">
    <source>
        <dbReference type="Google" id="ProtNLM"/>
    </source>
</evidence>
<dbReference type="STRING" id="380248.SAMN05216251_110180"/>
<proteinExistence type="predicted"/>
<keyword evidence="1" id="KW-0732">Signal</keyword>
<keyword evidence="3" id="KW-1185">Reference proteome</keyword>
<evidence type="ECO:0000313" key="2">
    <source>
        <dbReference type="EMBL" id="SFF26277.1"/>
    </source>
</evidence>
<dbReference type="Proteomes" id="UP000199323">
    <property type="component" value="Unassembled WGS sequence"/>
</dbReference>
<dbReference type="AlphaFoldDB" id="A0A1I2HBD9"/>
<dbReference type="PROSITE" id="PS51257">
    <property type="entry name" value="PROKAR_LIPOPROTEIN"/>
    <property type="match status" value="1"/>
</dbReference>
<name>A0A1I2HBD9_9ACTN</name>
<accession>A0A1I2HBD9</accession>
<feature type="chain" id="PRO_5011543592" description="DUF3558 domain-containing protein" evidence="1">
    <location>
        <begin position="36"/>
        <end position="197"/>
    </location>
</feature>
<protein>
    <recommendedName>
        <fullName evidence="4">DUF3558 domain-containing protein</fullName>
    </recommendedName>
</protein>
<sequence length="197" mass="19871">MPRSTGRRAALLLPTAPAAVAVLALVLSGCGTRTADGTGAGLPSGHPPVATSRAVTTPPEVLCPGETATPAPTATGLPEAGDGAPHYAENNGFKIPLPLHGQPRCEGLAQARALTAALEPLRKKKDFGTGHVHDSIVGLGYDPAVVGVFQNGPTGVSFLVDHAPICLEGTMDLATTKVDAFAGYPDSTGCQRPTGGH</sequence>
<reference evidence="2 3" key="1">
    <citation type="submission" date="2016-10" db="EMBL/GenBank/DDBJ databases">
        <authorList>
            <person name="de Groot N.N."/>
        </authorList>
    </citation>
    <scope>NUCLEOTIDE SEQUENCE [LARGE SCALE GENOMIC DNA]</scope>
    <source>
        <strain evidence="2 3">CGMCC 4.3510</strain>
    </source>
</reference>